<evidence type="ECO:0008006" key="4">
    <source>
        <dbReference type="Google" id="ProtNLM"/>
    </source>
</evidence>
<proteinExistence type="predicted"/>
<comment type="caution">
    <text evidence="2">The sequence shown here is derived from an EMBL/GenBank/DDBJ whole genome shotgun (WGS) entry which is preliminary data.</text>
</comment>
<dbReference type="Pfam" id="PF11157">
    <property type="entry name" value="DUF2937"/>
    <property type="match status" value="1"/>
</dbReference>
<reference evidence="2 3" key="1">
    <citation type="submission" date="2020-08" db="EMBL/GenBank/DDBJ databases">
        <title>Genome sequencing of Purple Non-Sulfur Bacteria from various extreme environments.</title>
        <authorList>
            <person name="Mayer M."/>
        </authorList>
    </citation>
    <scope>NUCLEOTIDE SEQUENCE [LARGE SCALE GENOMIC DNA]</scope>
    <source>
        <strain evidence="2 3">JA135</strain>
    </source>
</reference>
<feature type="compositionally biased region" description="Basic and acidic residues" evidence="1">
    <location>
        <begin position="184"/>
        <end position="193"/>
    </location>
</feature>
<evidence type="ECO:0000313" key="3">
    <source>
        <dbReference type="Proteomes" id="UP000555728"/>
    </source>
</evidence>
<evidence type="ECO:0000256" key="1">
    <source>
        <dbReference type="SAM" id="MobiDB-lite"/>
    </source>
</evidence>
<organism evidence="2 3">
    <name type="scientific">Roseospira goensis</name>
    <dbReference type="NCBI Taxonomy" id="391922"/>
    <lineage>
        <taxon>Bacteria</taxon>
        <taxon>Pseudomonadati</taxon>
        <taxon>Pseudomonadota</taxon>
        <taxon>Alphaproteobacteria</taxon>
        <taxon>Rhodospirillales</taxon>
        <taxon>Rhodospirillaceae</taxon>
        <taxon>Roseospira</taxon>
    </lineage>
</organism>
<dbReference type="RefSeq" id="WP_184435770.1">
    <property type="nucleotide sequence ID" value="NZ_JACIGI010000019.1"/>
</dbReference>
<dbReference type="EMBL" id="JACIGI010000019">
    <property type="protein sequence ID" value="MBB4286693.1"/>
    <property type="molecule type" value="Genomic_DNA"/>
</dbReference>
<dbReference type="InterPro" id="IPR022584">
    <property type="entry name" value="DUF2937"/>
</dbReference>
<gene>
    <name evidence="2" type="ORF">GGD88_002428</name>
</gene>
<dbReference type="Proteomes" id="UP000555728">
    <property type="component" value="Unassembled WGS sequence"/>
</dbReference>
<sequence length="193" mass="20864">MPAGWVLRKVDSLGGAVVAALGGGAASQWREFLQQYLQRLGGHLDEARRQVESLNARHDTADPAHQTVLADMLYDSQARAASLTEALRRLTDADPVTQPLVFLRHMEPAVARATLETFQPALPLDPASLGWAGAGLVLALLLYELAKGVLWAPLAVATGAVRRRHRRRPAGGDAPAGRSRPRGGRHDRVEPRL</sequence>
<keyword evidence="3" id="KW-1185">Reference proteome</keyword>
<accession>A0A7W6WLG3</accession>
<dbReference type="AlphaFoldDB" id="A0A7W6WLG3"/>
<feature type="region of interest" description="Disordered" evidence="1">
    <location>
        <begin position="162"/>
        <end position="193"/>
    </location>
</feature>
<name>A0A7W6WLG3_9PROT</name>
<evidence type="ECO:0000313" key="2">
    <source>
        <dbReference type="EMBL" id="MBB4286693.1"/>
    </source>
</evidence>
<protein>
    <recommendedName>
        <fullName evidence="4">DUF2937 family protein</fullName>
    </recommendedName>
</protein>